<comment type="caution">
    <text evidence="2">The sequence shown here is derived from an EMBL/GenBank/DDBJ whole genome shotgun (WGS) entry which is preliminary data.</text>
</comment>
<keyword evidence="2" id="KW-0489">Methyltransferase</keyword>
<sequence>MQHSEAINMLTAPRQFSNNKQVWIDLGCGTGTFTLALAHHLSPGSKIVAVDKKKKVLKEIPAKFKHVQIERKVTNFKNNSFQFKNMDGILLANSLHYVRKKEAFITKLKEALKPNGVLIIVEYDTNIFNPWVPFPISFKRLVKTFKKAGFTSIEKIGEMPSRYNRSNLYSAIIQ</sequence>
<accession>A0ABS9K896</accession>
<protein>
    <submittedName>
        <fullName evidence="2">Class I SAM-dependent methyltransferase</fullName>
    </submittedName>
</protein>
<keyword evidence="3" id="KW-1185">Reference proteome</keyword>
<dbReference type="InterPro" id="IPR029063">
    <property type="entry name" value="SAM-dependent_MTases_sf"/>
</dbReference>
<evidence type="ECO:0000259" key="1">
    <source>
        <dbReference type="Pfam" id="PF08242"/>
    </source>
</evidence>
<dbReference type="Proteomes" id="UP001165366">
    <property type="component" value="Unassembled WGS sequence"/>
</dbReference>
<dbReference type="GO" id="GO:0032259">
    <property type="term" value="P:methylation"/>
    <property type="evidence" value="ECO:0007669"/>
    <property type="project" value="UniProtKB-KW"/>
</dbReference>
<proteinExistence type="predicted"/>
<dbReference type="CDD" id="cd02440">
    <property type="entry name" value="AdoMet_MTases"/>
    <property type="match status" value="1"/>
</dbReference>
<dbReference type="Pfam" id="PF08242">
    <property type="entry name" value="Methyltransf_12"/>
    <property type="match status" value="1"/>
</dbReference>
<dbReference type="RefSeq" id="WP_237851922.1">
    <property type="nucleotide sequence ID" value="NZ_JAKLWS010000001.1"/>
</dbReference>
<dbReference type="InterPro" id="IPR013217">
    <property type="entry name" value="Methyltransf_12"/>
</dbReference>
<dbReference type="EMBL" id="JAKLWS010000001">
    <property type="protein sequence ID" value="MCG2587075.1"/>
    <property type="molecule type" value="Genomic_DNA"/>
</dbReference>
<evidence type="ECO:0000313" key="2">
    <source>
        <dbReference type="EMBL" id="MCG2587075.1"/>
    </source>
</evidence>
<dbReference type="SUPFAM" id="SSF53335">
    <property type="entry name" value="S-adenosyl-L-methionine-dependent methyltransferases"/>
    <property type="match status" value="1"/>
</dbReference>
<dbReference type="Gene3D" id="3.40.50.150">
    <property type="entry name" value="Vaccinia Virus protein VP39"/>
    <property type="match status" value="1"/>
</dbReference>
<dbReference type="GO" id="GO:0008168">
    <property type="term" value="F:methyltransferase activity"/>
    <property type="evidence" value="ECO:0007669"/>
    <property type="project" value="UniProtKB-KW"/>
</dbReference>
<evidence type="ECO:0000313" key="3">
    <source>
        <dbReference type="Proteomes" id="UP001165366"/>
    </source>
</evidence>
<organism evidence="2 3">
    <name type="scientific">Rhodohalobacter sulfatireducens</name>
    <dbReference type="NCBI Taxonomy" id="2911366"/>
    <lineage>
        <taxon>Bacteria</taxon>
        <taxon>Pseudomonadati</taxon>
        <taxon>Balneolota</taxon>
        <taxon>Balneolia</taxon>
        <taxon>Balneolales</taxon>
        <taxon>Balneolaceae</taxon>
        <taxon>Rhodohalobacter</taxon>
    </lineage>
</organism>
<keyword evidence="2" id="KW-0808">Transferase</keyword>
<gene>
    <name evidence="2" type="ORF">L6773_00755</name>
</gene>
<dbReference type="PANTHER" id="PTHR43861">
    <property type="entry name" value="TRANS-ACONITATE 2-METHYLTRANSFERASE-RELATED"/>
    <property type="match status" value="1"/>
</dbReference>
<feature type="domain" description="Methyltransferase type 12" evidence="1">
    <location>
        <begin position="24"/>
        <end position="118"/>
    </location>
</feature>
<reference evidence="2" key="1">
    <citation type="submission" date="2022-01" db="EMBL/GenBank/DDBJ databases">
        <authorList>
            <person name="Wang Y."/>
        </authorList>
    </citation>
    <scope>NUCLEOTIDE SEQUENCE</scope>
    <source>
        <strain evidence="2">WB101</strain>
    </source>
</reference>
<name>A0ABS9K896_9BACT</name>
<reference evidence="2" key="2">
    <citation type="submission" date="2024-05" db="EMBL/GenBank/DDBJ databases">
        <title>Rhodohalobacter halophilus gen. nov., sp. nov., a moderately halophilic member of the family Balneolaceae.</title>
        <authorList>
            <person name="Xia J."/>
        </authorList>
    </citation>
    <scope>NUCLEOTIDE SEQUENCE</scope>
    <source>
        <strain evidence="2">WB101</strain>
    </source>
</reference>